<sequence length="353" mass="39412">MIRRTSENSWLLIAQTEHARIAAELARAWGNDRFAPLSLADWLVPAIRHHDDGWSDWDDAPHVDPETGTPRDFTEMAMADATAIWRRSIAVCSRAAGRAASGSQCLARLDNWLRPQQLPLTRDHEFILAQILEATEPLTEQTLTESADEASDETAAQPVPVILQQLQQAGVIVPRTITSETGFVLSADLQAPSPFGGLWVSRHFCDLAIRARENRTEAADLAAIDDFLNEQAPLQAEWREQLAAQIPEDELEPLIELGFRCVQRFDHLSLWLCCAERDKPFELAFPGAGQIHFIPGPDGQVVVDPWPFAADRLELVATPVRIPRQSYRNDEALHTEMAASRGTVLRWILLSAQ</sequence>
<proteinExistence type="predicted"/>
<evidence type="ECO:0000313" key="2">
    <source>
        <dbReference type="Proteomes" id="UP000320496"/>
    </source>
</evidence>
<keyword evidence="2" id="KW-1185">Reference proteome</keyword>
<dbReference type="Pfam" id="PF13030">
    <property type="entry name" value="DUF3891"/>
    <property type="match status" value="2"/>
</dbReference>
<gene>
    <name evidence="1" type="ORF">Mal4_41710</name>
</gene>
<dbReference type="KEGG" id="mri:Mal4_41710"/>
<dbReference type="Proteomes" id="UP000320496">
    <property type="component" value="Chromosome"/>
</dbReference>
<dbReference type="OrthoDB" id="286277at2"/>
<dbReference type="RefSeq" id="WP_145370965.1">
    <property type="nucleotide sequence ID" value="NZ_CP036275.1"/>
</dbReference>
<accession>A0A517ZBF2</accession>
<dbReference type="EMBL" id="CP036275">
    <property type="protein sequence ID" value="QDU39823.1"/>
    <property type="molecule type" value="Genomic_DNA"/>
</dbReference>
<reference evidence="1 2" key="1">
    <citation type="submission" date="2019-02" db="EMBL/GenBank/DDBJ databases">
        <title>Deep-cultivation of Planctomycetes and their phenomic and genomic characterization uncovers novel biology.</title>
        <authorList>
            <person name="Wiegand S."/>
            <person name="Jogler M."/>
            <person name="Boedeker C."/>
            <person name="Pinto D."/>
            <person name="Vollmers J."/>
            <person name="Rivas-Marin E."/>
            <person name="Kohn T."/>
            <person name="Peeters S.H."/>
            <person name="Heuer A."/>
            <person name="Rast P."/>
            <person name="Oberbeckmann S."/>
            <person name="Bunk B."/>
            <person name="Jeske O."/>
            <person name="Meyerdierks A."/>
            <person name="Storesund J.E."/>
            <person name="Kallscheuer N."/>
            <person name="Luecker S."/>
            <person name="Lage O.M."/>
            <person name="Pohl T."/>
            <person name="Merkel B.J."/>
            <person name="Hornburger P."/>
            <person name="Mueller R.-W."/>
            <person name="Bruemmer F."/>
            <person name="Labrenz M."/>
            <person name="Spormann A.M."/>
            <person name="Op den Camp H."/>
            <person name="Overmann J."/>
            <person name="Amann R."/>
            <person name="Jetten M.S.M."/>
            <person name="Mascher T."/>
            <person name="Medema M.H."/>
            <person name="Devos D.P."/>
            <person name="Kaster A.-K."/>
            <person name="Ovreas L."/>
            <person name="Rohde M."/>
            <person name="Galperin M.Y."/>
            <person name="Jogler C."/>
        </authorList>
    </citation>
    <scope>NUCLEOTIDE SEQUENCE [LARGE SCALE GENOMIC DNA]</scope>
    <source>
        <strain evidence="1 2">Mal4</strain>
    </source>
</reference>
<protein>
    <recommendedName>
        <fullName evidence="3">DUF3891 domain-containing protein</fullName>
    </recommendedName>
</protein>
<evidence type="ECO:0000313" key="1">
    <source>
        <dbReference type="EMBL" id="QDU39823.1"/>
    </source>
</evidence>
<evidence type="ECO:0008006" key="3">
    <source>
        <dbReference type="Google" id="ProtNLM"/>
    </source>
</evidence>
<name>A0A517ZBF2_9PLAN</name>
<dbReference type="InterPro" id="IPR024992">
    <property type="entry name" value="DUF3891"/>
</dbReference>
<organism evidence="1 2">
    <name type="scientific">Maioricimonas rarisocia</name>
    <dbReference type="NCBI Taxonomy" id="2528026"/>
    <lineage>
        <taxon>Bacteria</taxon>
        <taxon>Pseudomonadati</taxon>
        <taxon>Planctomycetota</taxon>
        <taxon>Planctomycetia</taxon>
        <taxon>Planctomycetales</taxon>
        <taxon>Planctomycetaceae</taxon>
        <taxon>Maioricimonas</taxon>
    </lineage>
</organism>
<dbReference type="AlphaFoldDB" id="A0A517ZBF2"/>